<evidence type="ECO:0000313" key="1">
    <source>
        <dbReference type="EMBL" id="SEJ37345.1"/>
    </source>
</evidence>
<reference evidence="1 2" key="1">
    <citation type="submission" date="2016-10" db="EMBL/GenBank/DDBJ databases">
        <authorList>
            <person name="de Groot N.N."/>
        </authorList>
    </citation>
    <scope>NUCLEOTIDE SEQUENCE [LARGE SCALE GENOMIC DNA]</scope>
    <source>
        <strain evidence="1 2">DSM 23048</strain>
    </source>
</reference>
<accession>A0A1H6YKU3</accession>
<dbReference type="GeneID" id="82258668"/>
<dbReference type="EMBL" id="FNYS01000029">
    <property type="protein sequence ID" value="SEJ37345.1"/>
    <property type="molecule type" value="Genomic_DNA"/>
</dbReference>
<dbReference type="AlphaFoldDB" id="A0A1H6YKU3"/>
<dbReference type="RefSeq" id="WP_074748128.1">
    <property type="nucleotide sequence ID" value="NZ_FNYS01000029.1"/>
</dbReference>
<dbReference type="Gene3D" id="3.80.10.10">
    <property type="entry name" value="Ribonuclease Inhibitor"/>
    <property type="match status" value="3"/>
</dbReference>
<name>A0A1H6YKU3_9FLAO</name>
<dbReference type="SUPFAM" id="SSF52058">
    <property type="entry name" value="L domain-like"/>
    <property type="match status" value="2"/>
</dbReference>
<dbReference type="Proteomes" id="UP000183077">
    <property type="component" value="Unassembled WGS sequence"/>
</dbReference>
<sequence length="767" mass="87444">MYKFIESLPEYYATIQSQTNFPKDYINDLFLIGKCSKDTNTVKEIRQTLEQNASEKVIKAFKIRKKLIKSIGIPQWYEVLNTLLEYANISDDLDVDFMYSKLGFDVLDVRDSHDPTTLIQNPILLGRFPSVRIINIETLNFEQGLPDVFEKFTQLEHLSIEGEYTILPKSIEDITTLQSLELELPKLTHIKFDFTKLTALRSLKCMNTNWPTPTLPTLPRSIEAIEFSLVSTLNSIGEELNTLPELNKIKIMKCPDFTTISDKLNVPSLTVLSLWKNDRLQLIHPKVIFNGKITCFSGELINLEQQYTFDSLTNLVVSDQAILLYLSQNPESFPNLDKLSFSNMENLTEIKVPWSKFNKLTTVTFENLIGDNSLSQNIEQCTSLKHLSFFNYQTVQLPKSIGRIEKLMSVTIEQSNKLIIDTCFLPSVIDVLKIINCAEIKVSNKIICVGKASIENCKVEKHSDLFSYLSVEHFTYFPLKNDTYEVNDITNLMVKPYTLISLDTNLPIGLLTNVLVNCENLKILKINSNAILPDSCPCLSVDQETKLHTLQLENVELDNLDQLLTNSPLLESIKLRGYDHFPAVELPYLKIVDLSYSKIPTLEGLDAPNLEVVDLSLCYEFGLAGANALVKYPKLKKLRLQGTNDSLCYVPQELTCLPLQELYLSGYQIDMIPTYIGQFKELRTLHLTNFDTEGLPNSLLDLKNLERLSIEGCNFSEPIPASFRSLKLKKLQYTISKFSGANMNPKYYNNLITDGYTDLVKWFTNED</sequence>
<organism evidence="1 2">
    <name type="scientific">Myroides marinus</name>
    <dbReference type="NCBI Taxonomy" id="703342"/>
    <lineage>
        <taxon>Bacteria</taxon>
        <taxon>Pseudomonadati</taxon>
        <taxon>Bacteroidota</taxon>
        <taxon>Flavobacteriia</taxon>
        <taxon>Flavobacteriales</taxon>
        <taxon>Flavobacteriaceae</taxon>
        <taxon>Myroides</taxon>
    </lineage>
</organism>
<gene>
    <name evidence="1" type="ORF">SAMN04488018_12912</name>
</gene>
<protein>
    <recommendedName>
        <fullName evidence="3">Leucine-rich repeat containing protein</fullName>
    </recommendedName>
</protein>
<dbReference type="PANTHER" id="PTHR47186:SF61">
    <property type="entry name" value="LEUCINE-RICH REPEAT-CONTAINING PROTEIN 57-RELATED"/>
    <property type="match status" value="1"/>
</dbReference>
<dbReference type="PANTHER" id="PTHR47186">
    <property type="entry name" value="LEUCINE-RICH REPEAT-CONTAINING PROTEIN 57"/>
    <property type="match status" value="1"/>
</dbReference>
<proteinExistence type="predicted"/>
<evidence type="ECO:0008006" key="3">
    <source>
        <dbReference type="Google" id="ProtNLM"/>
    </source>
</evidence>
<dbReference type="InterPro" id="IPR032675">
    <property type="entry name" value="LRR_dom_sf"/>
</dbReference>
<evidence type="ECO:0000313" key="2">
    <source>
        <dbReference type="Proteomes" id="UP000183077"/>
    </source>
</evidence>